<dbReference type="GO" id="GO:0004842">
    <property type="term" value="F:ubiquitin-protein transferase activity"/>
    <property type="evidence" value="ECO:0007669"/>
    <property type="project" value="InterPro"/>
</dbReference>
<proteinExistence type="predicted"/>
<dbReference type="InterPro" id="IPR003613">
    <property type="entry name" value="Ubox_domain"/>
</dbReference>
<dbReference type="Pfam" id="PF09366">
    <property type="entry name" value="DUF1997"/>
    <property type="match status" value="1"/>
</dbReference>
<sequence length="529" mass="55591">MVLPASQYSVLDAQRIERLDEDTFRCYVGGLKLFSLEVEPVITVSVTVQERGPTVRLLSTKLKGSPAVEKANDRFDATMSNVVRWQDAPGGGKQIVSDTFLQVQLQVPGWFVLPTSTIERTGCAVMSKILDTAVPRFLQQLAVDYAAWAAGDDSRAPAKHARGPPGHARPRLGMPPHADGAAATLSEGSEHTSRERRPPPPLPPLPAHAASPAATVTERGGLFKVECLHQGSSYLLGPFGSYNECLHVVDVLNIKAAMDAQCPLTSLRLHHTLGRYGVEDAAAADMRTAPFRQVVQVLQGCAQQRHAAARRQQVQAALYGCGQDDVAGMQDDVGDAAGQAGERQQREPLARLKRPAAALAEQQQAKREQCTPPQQRSSALLAALEAAEGAGPGYVAAARAAVAEAAAAAAAAADAAAAAEAAAVAATAAATAAAAHRPAAVADAPQLPPDLLASIQCPLSRQPMEDPVEAADGNTYDRAAIEDWIVLQRILGKPASSPLTLAPLASLELQPNPPLRRAIASMQAAGWLP</sequence>
<feature type="region of interest" description="Disordered" evidence="1">
    <location>
        <begin position="153"/>
        <end position="213"/>
    </location>
</feature>
<dbReference type="EMBL" id="LHPF02000029">
    <property type="protein sequence ID" value="PSC69180.1"/>
    <property type="molecule type" value="Genomic_DNA"/>
</dbReference>
<dbReference type="PROSITE" id="PS51698">
    <property type="entry name" value="U_BOX"/>
    <property type="match status" value="1"/>
</dbReference>
<evidence type="ECO:0000256" key="1">
    <source>
        <dbReference type="SAM" id="MobiDB-lite"/>
    </source>
</evidence>
<dbReference type="InterPro" id="IPR018971">
    <property type="entry name" value="DUF1997"/>
</dbReference>
<gene>
    <name evidence="3" type="ORF">C2E20_7357</name>
</gene>
<dbReference type="SUPFAM" id="SSF57850">
    <property type="entry name" value="RING/U-box"/>
    <property type="match status" value="1"/>
</dbReference>
<evidence type="ECO:0000259" key="2">
    <source>
        <dbReference type="PROSITE" id="PS51698"/>
    </source>
</evidence>
<feature type="domain" description="U-box" evidence="2">
    <location>
        <begin position="450"/>
        <end position="529"/>
    </location>
</feature>
<name>A0A2P6V512_9CHLO</name>
<dbReference type="Proteomes" id="UP000239649">
    <property type="component" value="Unassembled WGS sequence"/>
</dbReference>
<dbReference type="Pfam" id="PF04564">
    <property type="entry name" value="U-box"/>
    <property type="match status" value="1"/>
</dbReference>
<feature type="region of interest" description="Disordered" evidence="1">
    <location>
        <begin position="332"/>
        <end position="352"/>
    </location>
</feature>
<protein>
    <recommendedName>
        <fullName evidence="2">U-box domain-containing protein</fullName>
    </recommendedName>
</protein>
<dbReference type="OrthoDB" id="426136at2759"/>
<dbReference type="GO" id="GO:0016567">
    <property type="term" value="P:protein ubiquitination"/>
    <property type="evidence" value="ECO:0007669"/>
    <property type="project" value="UniProtKB-UniPathway"/>
</dbReference>
<dbReference type="CDD" id="cd16655">
    <property type="entry name" value="RING-Ubox_WDSUB1-like"/>
    <property type="match status" value="1"/>
</dbReference>
<comment type="caution">
    <text evidence="3">The sequence shown here is derived from an EMBL/GenBank/DDBJ whole genome shotgun (WGS) entry which is preliminary data.</text>
</comment>
<dbReference type="InterPro" id="IPR013083">
    <property type="entry name" value="Znf_RING/FYVE/PHD"/>
</dbReference>
<evidence type="ECO:0000313" key="4">
    <source>
        <dbReference type="Proteomes" id="UP000239649"/>
    </source>
</evidence>
<dbReference type="AlphaFoldDB" id="A0A2P6V512"/>
<dbReference type="UniPathway" id="UPA00143"/>
<feature type="compositionally biased region" description="Basic and acidic residues" evidence="1">
    <location>
        <begin position="188"/>
        <end position="198"/>
    </location>
</feature>
<organism evidence="3 4">
    <name type="scientific">Micractinium conductrix</name>
    <dbReference type="NCBI Taxonomy" id="554055"/>
    <lineage>
        <taxon>Eukaryota</taxon>
        <taxon>Viridiplantae</taxon>
        <taxon>Chlorophyta</taxon>
        <taxon>core chlorophytes</taxon>
        <taxon>Trebouxiophyceae</taxon>
        <taxon>Chlorellales</taxon>
        <taxon>Chlorellaceae</taxon>
        <taxon>Chlorella clade</taxon>
        <taxon>Micractinium</taxon>
    </lineage>
</organism>
<keyword evidence="4" id="KW-1185">Reference proteome</keyword>
<accession>A0A2P6V512</accession>
<dbReference type="PANTHER" id="PTHR34131">
    <property type="entry name" value="(RAP ANNOTATION RELEASE2) GALACTOSE-BINDING LIKE DOMAIN CONTAINING PROTEIN"/>
    <property type="match status" value="1"/>
</dbReference>
<feature type="region of interest" description="Disordered" evidence="1">
    <location>
        <begin position="357"/>
        <end position="376"/>
    </location>
</feature>
<evidence type="ECO:0000313" key="3">
    <source>
        <dbReference type="EMBL" id="PSC69180.1"/>
    </source>
</evidence>
<dbReference type="SMART" id="SM00504">
    <property type="entry name" value="Ubox"/>
    <property type="match status" value="1"/>
</dbReference>
<dbReference type="Gene3D" id="3.30.40.10">
    <property type="entry name" value="Zinc/RING finger domain, C3HC4 (zinc finger)"/>
    <property type="match status" value="1"/>
</dbReference>
<dbReference type="PANTHER" id="PTHR34131:SF3">
    <property type="entry name" value="(RAP ANNOTATION RELEASE2) GALACTOSE-BINDING LIKE DOMAIN CONTAINING PROTEIN"/>
    <property type="match status" value="1"/>
</dbReference>
<reference evidence="3 4" key="1">
    <citation type="journal article" date="2018" name="Plant J.">
        <title>Genome sequences of Chlorella sorokiniana UTEX 1602 and Micractinium conductrix SAG 241.80: implications to maltose excretion by a green alga.</title>
        <authorList>
            <person name="Arriola M.B."/>
            <person name="Velmurugan N."/>
            <person name="Zhang Y."/>
            <person name="Plunkett M.H."/>
            <person name="Hondzo H."/>
            <person name="Barney B.M."/>
        </authorList>
    </citation>
    <scope>NUCLEOTIDE SEQUENCE [LARGE SCALE GENOMIC DNA]</scope>
    <source>
        <strain evidence="3 4">SAG 241.80</strain>
    </source>
</reference>